<keyword evidence="3" id="KW-1185">Reference proteome</keyword>
<evidence type="ECO:0008006" key="4">
    <source>
        <dbReference type="Google" id="ProtNLM"/>
    </source>
</evidence>
<dbReference type="SUPFAM" id="SSF52540">
    <property type="entry name" value="P-loop containing nucleoside triphosphate hydrolases"/>
    <property type="match status" value="1"/>
</dbReference>
<feature type="compositionally biased region" description="Polar residues" evidence="1">
    <location>
        <begin position="1488"/>
        <end position="1502"/>
    </location>
</feature>
<protein>
    <recommendedName>
        <fullName evidence="4">Zeta toxin domain-containing protein</fullName>
    </recommendedName>
</protein>
<feature type="region of interest" description="Disordered" evidence="1">
    <location>
        <begin position="944"/>
        <end position="967"/>
    </location>
</feature>
<sequence length="1502" mass="151724">MPRSEFYELVCSTLTEYNYKYAPSSDEIKAACSLKERRRHIIVLLCGTSGSGKSTLASILASRLGICTVLSTDSVRHMMRGFTTAEETPLLFASTYEAGEALRKQQALDEARMHQMLLLQQQLKQDMSHPAQSPLAESPAAAVPQALDGGRGGGATAPAAALPFPPPQLPTAGPSPQGLSAHDLAIRGYKAQCELISEQLEQLISGFEARRQSLVVEGVHLHVGLVMRLLQRHPGLVPFLVYIKSEGKHVERMAVRAKYMTLDPNKNKYVKNMRNIRWIQDYLFRKAEKHAIPCVENTNIDRSVGLIHLTLLGCLKRMMKGEQVLDAGSPSLRMLHNEYTAVVESLAGMGTAAAGTGTGPGTAAAAVSAAAVAAAPPSSGAVGPSGTAHFHRESSASVGPSAQAPLQRMLGSPRFFSREIGAAGSLAPPAAATAAAGDGSGVYNEAVLVAAAAVAAAAACGSGGGGSGGGGGGPSHAHSSPQLELPAPYQSCAEAAALLLSSSPQQHPLQSALVTKAPVAVSPSLAQPISPPVKLLSISVHAVAAAAAAGSPRRSPSTSQLPAPTARAGPAHIGAAAVDTAVDTGGGGVTTCGAQLMASEAIGPGLCLENGTCAAAAAAAAAALPAAALSAIWEVPAGILPASPIVRERSGADGAVPYGSIPLLCSRGISPGLPAPPLDAASVGVSGLCLPPGDPLVRSWPLPSDQQPRVLEPSGLQSADAEEIEVPQPWHPSPHMVGGYNQHRLRRHPVGRGNGSGADDQGDMKGQEEQLWVSVHRNEEHGSHSEAAKVTAKTCGAFGDPPLLVSGSPALGLPTTASAVGTASVARTSSGRDAASCEGINLGNPSPVAVATAAPQLPSPRPPPVSSFPPLSSERVAHSTVASSADNSGDAGDDVKYAAAAHRPAAPPRGSPHSGVPVQALSPEQQQHVEAVLPACMERLGAGGTRSMSGSAVVPGRGSSNSKDTIAGHWSSHLLGRIEEGREGGEAPEVLSATEGHVPSADSAAAGAGGMIAPAVSIAAAVATTADVRADRAASAAFAAAKDAYSRFGDRCSEEVLRAVIESAILDQQMDCVTEQQLPAGWQQQQRSESPAPSAVQLSSSFGTGQRQLGWEGSEDGQGTPPNCVGCGEEVAPPPLPPQQQACLAPAGVSDAVGMDGAASSLAATLGSSPAVAVESGGSGGGGGDGGAQRARPDATALSAFAGVSSWPAASAAALRNGSRRLGEESSSPSRSGYSSDEGGIAEGDAGREGDEDRGGCDGGDMGPAAGSGAGSGGCGNVRRRRPTLHTGSHGPRLPGDSDDPDGEVYGLYGYGSASPLQEYGSVYESATHDDMDEHGDEEEGAPLGRTSNTIIRHLAGALVRSRMRASASAAAAAATGRAPSRAQHYQRANGPPPASSSGAALRLSVGRKSPLLLRGAGGGENVQQHQPVTAGGKSASSDNRNPRVDGTGGDSIGGNRAMGVNQQLRQLLRGGAGPKLRPPQGSGGSAVLQQIPQQSSTSGET</sequence>
<feature type="compositionally biased region" description="Low complexity" evidence="1">
    <location>
        <begin position="1225"/>
        <end position="1239"/>
    </location>
</feature>
<feature type="compositionally biased region" description="Gly residues" evidence="1">
    <location>
        <begin position="463"/>
        <end position="474"/>
    </location>
</feature>
<dbReference type="STRING" id="3068.D8U1S9"/>
<dbReference type="EMBL" id="GL378352">
    <property type="protein sequence ID" value="EFJ46166.1"/>
    <property type="molecule type" value="Genomic_DNA"/>
</dbReference>
<dbReference type="Pfam" id="PF13671">
    <property type="entry name" value="AAA_33"/>
    <property type="match status" value="1"/>
</dbReference>
<evidence type="ECO:0000313" key="2">
    <source>
        <dbReference type="EMBL" id="EFJ46166.1"/>
    </source>
</evidence>
<dbReference type="KEGG" id="vcn:VOLCADRAFT_105596"/>
<feature type="region of interest" description="Disordered" evidence="1">
    <location>
        <begin position="1213"/>
        <end position="1349"/>
    </location>
</feature>
<evidence type="ECO:0000313" key="3">
    <source>
        <dbReference type="Proteomes" id="UP000001058"/>
    </source>
</evidence>
<feature type="region of interest" description="Disordered" evidence="1">
    <location>
        <begin position="1412"/>
        <end position="1502"/>
    </location>
</feature>
<feature type="region of interest" description="Disordered" evidence="1">
    <location>
        <begin position="1081"/>
        <end position="1132"/>
    </location>
</feature>
<gene>
    <name evidence="2" type="ORF">VOLCADRAFT_105596</name>
</gene>
<organism evidence="3">
    <name type="scientific">Volvox carteri f. nagariensis</name>
    <dbReference type="NCBI Taxonomy" id="3068"/>
    <lineage>
        <taxon>Eukaryota</taxon>
        <taxon>Viridiplantae</taxon>
        <taxon>Chlorophyta</taxon>
        <taxon>core chlorophytes</taxon>
        <taxon>Chlorophyceae</taxon>
        <taxon>CS clade</taxon>
        <taxon>Chlamydomonadales</taxon>
        <taxon>Volvocaceae</taxon>
        <taxon>Volvox</taxon>
    </lineage>
</organism>
<feature type="region of interest" description="Disordered" evidence="1">
    <location>
        <begin position="381"/>
        <end position="404"/>
    </location>
</feature>
<feature type="region of interest" description="Disordered" evidence="1">
    <location>
        <begin position="1371"/>
        <end position="1400"/>
    </location>
</feature>
<dbReference type="eggNOG" id="ENOG502QR37">
    <property type="taxonomic scope" value="Eukaryota"/>
</dbReference>
<feature type="compositionally biased region" description="Low complexity" evidence="1">
    <location>
        <begin position="1371"/>
        <end position="1383"/>
    </location>
</feature>
<feature type="region of interest" description="Disordered" evidence="1">
    <location>
        <begin position="851"/>
        <end position="893"/>
    </location>
</feature>
<dbReference type="RefSeq" id="XP_002952613.1">
    <property type="nucleotide sequence ID" value="XM_002952567.1"/>
</dbReference>
<dbReference type="Gene3D" id="3.40.50.300">
    <property type="entry name" value="P-loop containing nucleotide triphosphate hydrolases"/>
    <property type="match status" value="1"/>
</dbReference>
<feature type="region of interest" description="Disordered" evidence="1">
    <location>
        <begin position="1171"/>
        <end position="1192"/>
    </location>
</feature>
<dbReference type="PANTHER" id="PTHR33477">
    <property type="entry name" value="P-LOOP NTPASE DOMAIN-CONTAINING PROTEIN LPA1 HOMOLOG 1"/>
    <property type="match status" value="1"/>
</dbReference>
<feature type="region of interest" description="Disordered" evidence="1">
    <location>
        <begin position="748"/>
        <end position="767"/>
    </location>
</feature>
<feature type="compositionally biased region" description="Gly residues" evidence="1">
    <location>
        <begin position="1177"/>
        <end position="1187"/>
    </location>
</feature>
<dbReference type="PANTHER" id="PTHR33477:SF3">
    <property type="entry name" value="P-LOOP NTPASE DOMAIN-CONTAINING PROTEIN LPA1 HOMOLOG 1"/>
    <property type="match status" value="1"/>
</dbReference>
<dbReference type="OrthoDB" id="10263927at2759"/>
<feature type="region of interest" description="Disordered" evidence="1">
    <location>
        <begin position="463"/>
        <end position="484"/>
    </location>
</feature>
<proteinExistence type="predicted"/>
<feature type="compositionally biased region" description="Gly residues" evidence="1">
    <location>
        <begin position="1257"/>
        <end position="1276"/>
    </location>
</feature>
<feature type="region of interest" description="Disordered" evidence="1">
    <location>
        <begin position="549"/>
        <end position="568"/>
    </location>
</feature>
<dbReference type="GeneID" id="9627265"/>
<dbReference type="InParanoid" id="D8U1S9"/>
<feature type="compositionally biased region" description="Pro residues" evidence="1">
    <location>
        <begin position="857"/>
        <end position="867"/>
    </location>
</feature>
<feature type="region of interest" description="Disordered" evidence="1">
    <location>
        <begin position="127"/>
        <end position="177"/>
    </location>
</feature>
<name>D8U1S9_VOLCA</name>
<dbReference type="Proteomes" id="UP000001058">
    <property type="component" value="Unassembled WGS sequence"/>
</dbReference>
<feature type="compositionally biased region" description="Basic and acidic residues" evidence="1">
    <location>
        <begin position="1245"/>
        <end position="1256"/>
    </location>
</feature>
<evidence type="ECO:0000256" key="1">
    <source>
        <dbReference type="SAM" id="MobiDB-lite"/>
    </source>
</evidence>
<dbReference type="InterPro" id="IPR027417">
    <property type="entry name" value="P-loop_NTPase"/>
</dbReference>
<accession>D8U1S9</accession>
<reference evidence="2 3" key="1">
    <citation type="journal article" date="2010" name="Science">
        <title>Genomic analysis of organismal complexity in the multicellular green alga Volvox carteri.</title>
        <authorList>
            <person name="Prochnik S.E."/>
            <person name="Umen J."/>
            <person name="Nedelcu A.M."/>
            <person name="Hallmann A."/>
            <person name="Miller S.M."/>
            <person name="Nishii I."/>
            <person name="Ferris P."/>
            <person name="Kuo A."/>
            <person name="Mitros T."/>
            <person name="Fritz-Laylin L.K."/>
            <person name="Hellsten U."/>
            <person name="Chapman J."/>
            <person name="Simakov O."/>
            <person name="Rensing S.A."/>
            <person name="Terry A."/>
            <person name="Pangilinan J."/>
            <person name="Kapitonov V."/>
            <person name="Jurka J."/>
            <person name="Salamov A."/>
            <person name="Shapiro H."/>
            <person name="Schmutz J."/>
            <person name="Grimwood J."/>
            <person name="Lindquist E."/>
            <person name="Lucas S."/>
            <person name="Grigoriev I.V."/>
            <person name="Schmitt R."/>
            <person name="Kirk D."/>
            <person name="Rokhsar D.S."/>
        </authorList>
    </citation>
    <scope>NUCLEOTIDE SEQUENCE [LARGE SCALE GENOMIC DNA]</scope>
    <source>
        <strain evidence="3">f. Nagariensis / Eve</strain>
    </source>
</reference>
<feature type="compositionally biased region" description="Polar residues" evidence="1">
    <location>
        <begin position="1081"/>
        <end position="1107"/>
    </location>
</feature>